<dbReference type="Proteomes" id="UP001605036">
    <property type="component" value="Unassembled WGS sequence"/>
</dbReference>
<feature type="domain" description="C2" evidence="14">
    <location>
        <begin position="338"/>
        <end position="455"/>
    </location>
</feature>
<keyword evidence="10" id="KW-0446">Lipid-binding</keyword>
<reference evidence="16 17" key="1">
    <citation type="submission" date="2024-09" db="EMBL/GenBank/DDBJ databases">
        <title>Chromosome-scale assembly of Riccia fluitans.</title>
        <authorList>
            <person name="Paukszto L."/>
            <person name="Sawicki J."/>
            <person name="Karawczyk K."/>
            <person name="Piernik-Szablinska J."/>
            <person name="Szczecinska M."/>
            <person name="Mazdziarz M."/>
        </authorList>
    </citation>
    <scope>NUCLEOTIDE SEQUENCE [LARGE SCALE GENOMIC DNA]</scope>
    <source>
        <strain evidence="16">Rf_01</strain>
        <tissue evidence="16">Aerial parts of the thallus</tissue>
    </source>
</reference>
<evidence type="ECO:0000256" key="8">
    <source>
        <dbReference type="ARBA" id="ARBA00022989"/>
    </source>
</evidence>
<evidence type="ECO:0000256" key="2">
    <source>
        <dbReference type="ARBA" id="ARBA00006996"/>
    </source>
</evidence>
<dbReference type="EMBL" id="JBHFFA010000004">
    <property type="protein sequence ID" value="KAL2631426.1"/>
    <property type="molecule type" value="Genomic_DNA"/>
</dbReference>
<dbReference type="AlphaFoldDB" id="A0ABD1YKW9"/>
<dbReference type="PROSITE" id="PS51847">
    <property type="entry name" value="SMP"/>
    <property type="match status" value="1"/>
</dbReference>
<evidence type="ECO:0000313" key="16">
    <source>
        <dbReference type="EMBL" id="KAL2631426.1"/>
    </source>
</evidence>
<sequence>MSVIVDRAGAWLRHTARYKIDRALSSGGEGLGRGVGKMASRKASVATTGRTEDDTGILNKEMLKYASVRVPLATSAALLPFIISGTLWVSTFSLVSQFLLGITFGVIATFSFHIFQVHRSTVRRHKALQLAQLSELRSDDVKRLLGLEGNPSWVSFHEFDKVEWLNKELAELWPFLDKAVSGMLREQIEPVLEQYAFGVIQKLILKNLTLGTRAPRFEGIKITEGARDESVIETLFQWDLDQENLVLKIKSPGPDFEVKVKDLHVSGVLKFILKPLMEEIPGFGAVLVAFSEAPDLDFNLKFLGGDLGALPGVDKLIDDSIRMALLDTVVWPCRILVPVAEGDFSFLNLRPVGNLDVTLVEAKDIMKTDVVGKSDPFVMFYVRQRADKIKRSTTKNNKKQATWNEGFVVEVEDPETQKLTVRLMDEESIEKAQYIGSAEYRLAEMKPGVPVDIWLDMVENPQSKLSSAPRGKVHLIMVYKPCEDKEKNGKADKNSEVVNKSAQDSGNMPSSNVGEGQQ</sequence>
<dbReference type="SMART" id="SM00239">
    <property type="entry name" value="C2"/>
    <property type="match status" value="1"/>
</dbReference>
<dbReference type="CDD" id="cd00030">
    <property type="entry name" value="C2"/>
    <property type="match status" value="1"/>
</dbReference>
<name>A0ABD1YKW9_9MARC</name>
<feature type="transmembrane region" description="Helical" evidence="13">
    <location>
        <begin position="95"/>
        <end position="115"/>
    </location>
</feature>
<evidence type="ECO:0000256" key="6">
    <source>
        <dbReference type="ARBA" id="ARBA00022737"/>
    </source>
</evidence>
<dbReference type="InterPro" id="IPR000008">
    <property type="entry name" value="C2_dom"/>
</dbReference>
<evidence type="ECO:0000256" key="10">
    <source>
        <dbReference type="ARBA" id="ARBA00023121"/>
    </source>
</evidence>
<dbReference type="SUPFAM" id="SSF49562">
    <property type="entry name" value="C2 domain (Calcium/lipid-binding domain, CaLB)"/>
    <property type="match status" value="1"/>
</dbReference>
<evidence type="ECO:0000256" key="5">
    <source>
        <dbReference type="ARBA" id="ARBA00022723"/>
    </source>
</evidence>
<keyword evidence="8 13" id="KW-1133">Transmembrane helix</keyword>
<gene>
    <name evidence="16" type="ORF">R1flu_016112</name>
</gene>
<feature type="compositionally biased region" description="Polar residues" evidence="12">
    <location>
        <begin position="496"/>
        <end position="518"/>
    </location>
</feature>
<evidence type="ECO:0000313" key="17">
    <source>
        <dbReference type="Proteomes" id="UP001605036"/>
    </source>
</evidence>
<comment type="caution">
    <text evidence="16">The sequence shown here is derived from an EMBL/GenBank/DDBJ whole genome shotgun (WGS) entry which is preliminary data.</text>
</comment>
<dbReference type="GO" id="GO:0016020">
    <property type="term" value="C:membrane"/>
    <property type="evidence" value="ECO:0007669"/>
    <property type="project" value="UniProtKB-SubCell"/>
</dbReference>
<feature type="compositionally biased region" description="Basic and acidic residues" evidence="12">
    <location>
        <begin position="483"/>
        <end position="495"/>
    </location>
</feature>
<dbReference type="CDD" id="cd21677">
    <property type="entry name" value="SMP_SYT"/>
    <property type="match status" value="1"/>
</dbReference>
<dbReference type="InterPro" id="IPR045050">
    <property type="entry name" value="Synaptotagmin_plant"/>
</dbReference>
<dbReference type="InterPro" id="IPR039010">
    <property type="entry name" value="Synaptotagmin_SMP"/>
</dbReference>
<dbReference type="GO" id="GO:0046872">
    <property type="term" value="F:metal ion binding"/>
    <property type="evidence" value="ECO:0007669"/>
    <property type="project" value="UniProtKB-KW"/>
</dbReference>
<keyword evidence="6" id="KW-0677">Repeat</keyword>
<dbReference type="Pfam" id="PF00168">
    <property type="entry name" value="C2"/>
    <property type="match status" value="1"/>
</dbReference>
<dbReference type="InterPro" id="IPR035892">
    <property type="entry name" value="C2_domain_sf"/>
</dbReference>
<dbReference type="PANTHER" id="PTHR10774:SF207">
    <property type="entry name" value="CALCIUM-DEPENDENT LIPID-BINDING PROTEIN"/>
    <property type="match status" value="1"/>
</dbReference>
<keyword evidence="4 13" id="KW-0812">Transmembrane</keyword>
<evidence type="ECO:0000256" key="12">
    <source>
        <dbReference type="SAM" id="MobiDB-lite"/>
    </source>
</evidence>
<keyword evidence="7" id="KW-0106">Calcium</keyword>
<accession>A0ABD1YKW9</accession>
<evidence type="ECO:0000256" key="13">
    <source>
        <dbReference type="SAM" id="Phobius"/>
    </source>
</evidence>
<keyword evidence="9" id="KW-0445">Lipid transport</keyword>
<feature type="region of interest" description="Disordered" evidence="12">
    <location>
        <begin position="483"/>
        <end position="518"/>
    </location>
</feature>
<feature type="domain" description="SMP-LTD" evidence="15">
    <location>
        <begin position="158"/>
        <end position="340"/>
    </location>
</feature>
<protein>
    <submittedName>
        <fullName evidence="16">Uncharacterized protein</fullName>
    </submittedName>
</protein>
<dbReference type="Gene3D" id="2.60.40.150">
    <property type="entry name" value="C2 domain"/>
    <property type="match status" value="1"/>
</dbReference>
<keyword evidence="11 13" id="KW-0472">Membrane</keyword>
<evidence type="ECO:0000256" key="7">
    <source>
        <dbReference type="ARBA" id="ARBA00022837"/>
    </source>
</evidence>
<dbReference type="GO" id="GO:0005737">
    <property type="term" value="C:cytoplasm"/>
    <property type="evidence" value="ECO:0007669"/>
    <property type="project" value="UniProtKB-ARBA"/>
</dbReference>
<dbReference type="PANTHER" id="PTHR10774">
    <property type="entry name" value="EXTENDED SYNAPTOTAGMIN-RELATED"/>
    <property type="match status" value="1"/>
</dbReference>
<keyword evidence="3" id="KW-0813">Transport</keyword>
<feature type="transmembrane region" description="Helical" evidence="13">
    <location>
        <begin position="70"/>
        <end position="89"/>
    </location>
</feature>
<dbReference type="GO" id="GO:0006869">
    <property type="term" value="P:lipid transport"/>
    <property type="evidence" value="ECO:0007669"/>
    <property type="project" value="UniProtKB-KW"/>
</dbReference>
<keyword evidence="17" id="KW-1185">Reference proteome</keyword>
<evidence type="ECO:0000259" key="14">
    <source>
        <dbReference type="PROSITE" id="PS50004"/>
    </source>
</evidence>
<evidence type="ECO:0000256" key="3">
    <source>
        <dbReference type="ARBA" id="ARBA00022448"/>
    </source>
</evidence>
<organism evidence="16 17">
    <name type="scientific">Riccia fluitans</name>
    <dbReference type="NCBI Taxonomy" id="41844"/>
    <lineage>
        <taxon>Eukaryota</taxon>
        <taxon>Viridiplantae</taxon>
        <taxon>Streptophyta</taxon>
        <taxon>Embryophyta</taxon>
        <taxon>Marchantiophyta</taxon>
        <taxon>Marchantiopsida</taxon>
        <taxon>Marchantiidae</taxon>
        <taxon>Marchantiales</taxon>
        <taxon>Ricciaceae</taxon>
        <taxon>Riccia</taxon>
    </lineage>
</organism>
<evidence type="ECO:0000256" key="4">
    <source>
        <dbReference type="ARBA" id="ARBA00022692"/>
    </source>
</evidence>
<evidence type="ECO:0000259" key="15">
    <source>
        <dbReference type="PROSITE" id="PS51847"/>
    </source>
</evidence>
<comment type="subcellular location">
    <subcellularLocation>
        <location evidence="1">Membrane</location>
        <topology evidence="1">Single-pass membrane protein</topology>
    </subcellularLocation>
</comment>
<proteinExistence type="inferred from homology"/>
<evidence type="ECO:0000256" key="9">
    <source>
        <dbReference type="ARBA" id="ARBA00023055"/>
    </source>
</evidence>
<keyword evidence="5" id="KW-0479">Metal-binding</keyword>
<dbReference type="InterPro" id="IPR031468">
    <property type="entry name" value="SMP_LBD"/>
</dbReference>
<dbReference type="Pfam" id="PF17047">
    <property type="entry name" value="SMP_LBD"/>
    <property type="match status" value="1"/>
</dbReference>
<evidence type="ECO:0000256" key="11">
    <source>
        <dbReference type="ARBA" id="ARBA00023136"/>
    </source>
</evidence>
<dbReference type="GO" id="GO:0008289">
    <property type="term" value="F:lipid binding"/>
    <property type="evidence" value="ECO:0007669"/>
    <property type="project" value="UniProtKB-KW"/>
</dbReference>
<dbReference type="PROSITE" id="PS50004">
    <property type="entry name" value="C2"/>
    <property type="match status" value="1"/>
</dbReference>
<comment type="similarity">
    <text evidence="2">Belongs to the synaptotagmin family.</text>
</comment>
<evidence type="ECO:0000256" key="1">
    <source>
        <dbReference type="ARBA" id="ARBA00004167"/>
    </source>
</evidence>
<dbReference type="GO" id="GO:0012505">
    <property type="term" value="C:endomembrane system"/>
    <property type="evidence" value="ECO:0007669"/>
    <property type="project" value="UniProtKB-ARBA"/>
</dbReference>